<proteinExistence type="predicted"/>
<dbReference type="Proteomes" id="UP001328107">
    <property type="component" value="Unassembled WGS sequence"/>
</dbReference>
<evidence type="ECO:0000313" key="3">
    <source>
        <dbReference type="Proteomes" id="UP001328107"/>
    </source>
</evidence>
<organism evidence="2 3">
    <name type="scientific">Pristionchus mayeri</name>
    <dbReference type="NCBI Taxonomy" id="1317129"/>
    <lineage>
        <taxon>Eukaryota</taxon>
        <taxon>Metazoa</taxon>
        <taxon>Ecdysozoa</taxon>
        <taxon>Nematoda</taxon>
        <taxon>Chromadorea</taxon>
        <taxon>Rhabditida</taxon>
        <taxon>Rhabditina</taxon>
        <taxon>Diplogasteromorpha</taxon>
        <taxon>Diplogasteroidea</taxon>
        <taxon>Neodiplogasteridae</taxon>
        <taxon>Pristionchus</taxon>
    </lineage>
</organism>
<feature type="non-terminal residue" evidence="2">
    <location>
        <position position="1"/>
    </location>
</feature>
<feature type="coiled-coil region" evidence="1">
    <location>
        <begin position="250"/>
        <end position="316"/>
    </location>
</feature>
<evidence type="ECO:0000313" key="2">
    <source>
        <dbReference type="EMBL" id="GMR39114.1"/>
    </source>
</evidence>
<comment type="caution">
    <text evidence="2">The sequence shown here is derived from an EMBL/GenBank/DDBJ whole genome shotgun (WGS) entry which is preliminary data.</text>
</comment>
<reference evidence="3" key="1">
    <citation type="submission" date="2022-10" db="EMBL/GenBank/DDBJ databases">
        <title>Genome assembly of Pristionchus species.</title>
        <authorList>
            <person name="Yoshida K."/>
            <person name="Sommer R.J."/>
        </authorList>
    </citation>
    <scope>NUCLEOTIDE SEQUENCE [LARGE SCALE GENOMIC DNA]</scope>
    <source>
        <strain evidence="3">RS5460</strain>
    </source>
</reference>
<keyword evidence="1" id="KW-0175">Coiled coil</keyword>
<accession>A0AAN4ZFS6</accession>
<name>A0AAN4ZFS6_9BILA</name>
<keyword evidence="3" id="KW-1185">Reference proteome</keyword>
<dbReference type="EMBL" id="BTRK01000002">
    <property type="protein sequence ID" value="GMR39114.1"/>
    <property type="molecule type" value="Genomic_DNA"/>
</dbReference>
<gene>
    <name evidence="2" type="ORF">PMAYCL1PPCAC_09309</name>
</gene>
<sequence length="600" mass="70114">LKPEKIYYAEFILPDTIIVATVREISKDESVSPYGPVFLLGKDGSPNITYRMCDTPSSATHIPDLPAFYILSSNEFLKCDAVSNTNVLSVRHGVNNVFDVPEEEDWSNKYSLCDSNKFVYILSRERNVLHVIEANTVKFMQPLKIESNCQLIELISVRNAVIYFLTRDTFTSKRYMMTAQLPEGYYLKTVTIDERKITNLLERIQELETNELANRIECEKIVRKFEERTRQIEIKWQEDNHKLTDDLKLNAEKKTELRHENNDIREERSKLAVRLHKSDTLNEELQNKSGELEMRNLELISKNEQLKVQLKNLETSMFEIKLGNLRISNDTVKLCEFDSFSGRHISAQLVDGTIVLFSNERPFRLYAKSAECCNADLSAQENESNCTFNGVIGNCVYFSTSNRDTTRFFRVSLEDEHMRCDIINELSNSQTSHSRHQPFYFLERVKEWHVYQYDENTNKRKGRTFDISKIKFISQHEWHIHKRILYLFRYHADANIVEVNDNVRQIEGPVLDLDQIVIYSTPLIESIFILTSNNILILNTLSLYVTQLTYELPCNSTNHRIVGVQNGILTMSFETQNEDQERLYHLANAQIQTNYIRCFY</sequence>
<evidence type="ECO:0000256" key="1">
    <source>
        <dbReference type="SAM" id="Coils"/>
    </source>
</evidence>
<protein>
    <submittedName>
        <fullName evidence="2">Uncharacterized protein</fullName>
    </submittedName>
</protein>
<dbReference type="AlphaFoldDB" id="A0AAN4ZFS6"/>